<accession>A0A9C7CWG7</accession>
<sequence>MACCERGGKGRLAKLYKDFGDVREDNFKKWWTEGGRGATLFSENVPELTLRELSDKSQWDEAWTADEVLVVAIPLTSSRRYIQSRLIRLLDKRHHAEKPGRKKSNLAQSTASYPLERNYTIENLQKTLQVYDKYLQVKDEKPKVPLWKIGEQMRLVRTAMTSDDISLNEQQDRRNVMGASVKRYIANAEKLIANTAKGRFPLTKK</sequence>
<dbReference type="KEGG" id="pyt:PKF023_16870"/>
<gene>
    <name evidence="1" type="ORF">PKF023_16870</name>
</gene>
<protein>
    <submittedName>
        <fullName evidence="1">Uncharacterized protein</fullName>
    </submittedName>
</protein>
<name>A0A9C7CWG7_9BURK</name>
<reference evidence="1" key="1">
    <citation type="submission" date="2022-11" db="EMBL/GenBank/DDBJ databases">
        <title>Complete Genome Sequences of three Polynucleobacter sp. Subcluster PnecC Strains KF022, KF023, and KF032 Isolated from a Shallow Eutrophic Lake in Japan.</title>
        <authorList>
            <person name="Ogata Y."/>
            <person name="Watanabe K."/>
            <person name="Takemine S."/>
            <person name="Shindo C."/>
            <person name="Kurokawa R."/>
            <person name="Suda W."/>
        </authorList>
    </citation>
    <scope>NUCLEOTIDE SEQUENCE</scope>
    <source>
        <strain evidence="1">KF023</strain>
    </source>
</reference>
<organism evidence="1">
    <name type="scientific">Polynucleobacter yangtzensis</name>
    <dbReference type="NCBI Taxonomy" id="1743159"/>
    <lineage>
        <taxon>Bacteria</taxon>
        <taxon>Pseudomonadati</taxon>
        <taxon>Pseudomonadota</taxon>
        <taxon>Betaproteobacteria</taxon>
        <taxon>Burkholderiales</taxon>
        <taxon>Burkholderiaceae</taxon>
        <taxon>Polynucleobacter</taxon>
    </lineage>
</organism>
<dbReference type="Proteomes" id="UP001211097">
    <property type="component" value="Chromosome"/>
</dbReference>
<evidence type="ECO:0000313" key="1">
    <source>
        <dbReference type="EMBL" id="BDT77884.1"/>
    </source>
</evidence>
<proteinExistence type="predicted"/>
<dbReference type="AlphaFoldDB" id="A0A9C7CWG7"/>
<dbReference type="EMBL" id="AP026973">
    <property type="protein sequence ID" value="BDT77884.1"/>
    <property type="molecule type" value="Genomic_DNA"/>
</dbReference>